<proteinExistence type="predicted"/>
<evidence type="ECO:0000313" key="2">
    <source>
        <dbReference type="EMBL" id="PFG33909.1"/>
    </source>
</evidence>
<keyword evidence="3" id="KW-1185">Reference proteome</keyword>
<sequence length="45" mass="4970">MTATKACQARAMYDEKTYTVQQIADTFGVSGGTIYRHLIHDAHPA</sequence>
<name>A0A2A9E6S3_9MICO</name>
<dbReference type="EMBL" id="PDJG01000001">
    <property type="protein sequence ID" value="PFG33909.1"/>
    <property type="molecule type" value="Genomic_DNA"/>
</dbReference>
<accession>A0A2A9E6S3</accession>
<dbReference type="Gene3D" id="1.10.10.60">
    <property type="entry name" value="Homeodomain-like"/>
    <property type="match status" value="1"/>
</dbReference>
<dbReference type="InterPro" id="IPR009057">
    <property type="entry name" value="Homeodomain-like_sf"/>
</dbReference>
<reference evidence="2 3" key="1">
    <citation type="submission" date="2017-10" db="EMBL/GenBank/DDBJ databases">
        <title>Sequencing the genomes of 1000 actinobacteria strains.</title>
        <authorList>
            <person name="Klenk H.-P."/>
        </authorList>
    </citation>
    <scope>NUCLEOTIDE SEQUENCE [LARGE SCALE GENOMIC DNA]</scope>
    <source>
        <strain evidence="2 3">DSM 18966</strain>
    </source>
</reference>
<comment type="caution">
    <text evidence="2">The sequence shown here is derived from an EMBL/GenBank/DDBJ whole genome shotgun (WGS) entry which is preliminary data.</text>
</comment>
<protein>
    <submittedName>
        <fullName evidence="2">Helix-turn-helix resolvase-like protein</fullName>
    </submittedName>
</protein>
<evidence type="ECO:0000259" key="1">
    <source>
        <dbReference type="Pfam" id="PF02796"/>
    </source>
</evidence>
<dbReference type="Pfam" id="PF02796">
    <property type="entry name" value="HTH_7"/>
    <property type="match status" value="1"/>
</dbReference>
<evidence type="ECO:0000313" key="3">
    <source>
        <dbReference type="Proteomes" id="UP000225548"/>
    </source>
</evidence>
<dbReference type="GO" id="GO:0003677">
    <property type="term" value="F:DNA binding"/>
    <property type="evidence" value="ECO:0007669"/>
    <property type="project" value="InterPro"/>
</dbReference>
<dbReference type="InterPro" id="IPR006120">
    <property type="entry name" value="Resolvase_HTH_dom"/>
</dbReference>
<gene>
    <name evidence="2" type="ORF">ATL42_1803</name>
</gene>
<dbReference type="AlphaFoldDB" id="A0A2A9E6S3"/>
<dbReference type="Proteomes" id="UP000225548">
    <property type="component" value="Unassembled WGS sequence"/>
</dbReference>
<dbReference type="SUPFAM" id="SSF46689">
    <property type="entry name" value="Homeodomain-like"/>
    <property type="match status" value="1"/>
</dbReference>
<dbReference type="GO" id="GO:0000150">
    <property type="term" value="F:DNA strand exchange activity"/>
    <property type="evidence" value="ECO:0007669"/>
    <property type="project" value="InterPro"/>
</dbReference>
<organism evidence="2 3">
    <name type="scientific">Sanguibacter antarcticus</name>
    <dbReference type="NCBI Taxonomy" id="372484"/>
    <lineage>
        <taxon>Bacteria</taxon>
        <taxon>Bacillati</taxon>
        <taxon>Actinomycetota</taxon>
        <taxon>Actinomycetes</taxon>
        <taxon>Micrococcales</taxon>
        <taxon>Sanguibacteraceae</taxon>
        <taxon>Sanguibacter</taxon>
    </lineage>
</organism>
<feature type="domain" description="Resolvase HTH" evidence="1">
    <location>
        <begin position="8"/>
        <end position="37"/>
    </location>
</feature>